<keyword evidence="4" id="KW-0472">Membrane</keyword>
<reference evidence="8 9" key="1">
    <citation type="journal article" date="2016" name="Nat. Commun.">
        <title>Extremotolerant tardigrade genome and improved radiotolerance of human cultured cells by tardigrade-unique protein.</title>
        <authorList>
            <person name="Hashimoto T."/>
            <person name="Horikawa D.D."/>
            <person name="Saito Y."/>
            <person name="Kuwahara H."/>
            <person name="Kozuka-Hata H."/>
            <person name="Shin-I T."/>
            <person name="Minakuchi Y."/>
            <person name="Ohishi K."/>
            <person name="Motoyama A."/>
            <person name="Aizu T."/>
            <person name="Enomoto A."/>
            <person name="Kondo K."/>
            <person name="Tanaka S."/>
            <person name="Hara Y."/>
            <person name="Koshikawa S."/>
            <person name="Sagara H."/>
            <person name="Miura T."/>
            <person name="Yokobori S."/>
            <person name="Miyagawa K."/>
            <person name="Suzuki Y."/>
            <person name="Kubo T."/>
            <person name="Oyama M."/>
            <person name="Kohara Y."/>
            <person name="Fujiyama A."/>
            <person name="Arakawa K."/>
            <person name="Katayama T."/>
            <person name="Toyoda A."/>
            <person name="Kunieda T."/>
        </authorList>
    </citation>
    <scope>NUCLEOTIDE SEQUENCE [LARGE SCALE GENOMIC DNA]</scope>
    <source>
        <strain evidence="8 9">YOKOZUNA-1</strain>
    </source>
</reference>
<dbReference type="GO" id="GO:0016020">
    <property type="term" value="C:membrane"/>
    <property type="evidence" value="ECO:0007669"/>
    <property type="project" value="UniProtKB-SubCell"/>
</dbReference>
<dbReference type="InterPro" id="IPR052612">
    <property type="entry name" value="ANP_Clearance_Receptor"/>
</dbReference>
<comment type="caution">
    <text evidence="8">The sequence shown here is derived from an EMBL/GenBank/DDBJ whole genome shotgun (WGS) entry which is preliminary data.</text>
</comment>
<evidence type="ECO:0000256" key="3">
    <source>
        <dbReference type="ARBA" id="ARBA00022989"/>
    </source>
</evidence>
<evidence type="ECO:0000256" key="2">
    <source>
        <dbReference type="ARBA" id="ARBA00022692"/>
    </source>
</evidence>
<dbReference type="Proteomes" id="UP000186922">
    <property type="component" value="Unassembled WGS sequence"/>
</dbReference>
<feature type="region of interest" description="Disordered" evidence="5">
    <location>
        <begin position="66"/>
        <end position="93"/>
    </location>
</feature>
<name>A0A1D1V5N7_RAMVA</name>
<keyword evidence="3" id="KW-1133">Transmembrane helix</keyword>
<evidence type="ECO:0000313" key="8">
    <source>
        <dbReference type="EMBL" id="GAU96045.1"/>
    </source>
</evidence>
<dbReference type="GO" id="GO:0017046">
    <property type="term" value="F:peptide hormone binding"/>
    <property type="evidence" value="ECO:0007669"/>
    <property type="project" value="TreeGrafter"/>
</dbReference>
<sequence length="383" mass="41933">MILLYVFKLAPLLLAVRISGTFAQELALDTNDGFTDFDQPDVGDVGDGAYDMSMDFTGVRTPSASVSAAPTIQPSQSTTSLPPLRTTGSPPRNIQNGTLDANFAGNYTRNSTSSTSVFPNMTTTIPPRILYAKSFPLRPKAAVILTVGTSTAYDYNILAPALEVAFARAAVDYNVHMRVKNYLYEVDESGATITPDASLGKTQGCWMWNASGMSAMAVNDSVDVVIGPACTDDMRVVNELLTYFAVPCVTGAANLVDSTFQYKYLTRTGFSTYDMWTFLAKMMENYKWTSVCVIYDIDVIELNVEATSLLKNSKEHSIDAYDIRINGTEFEAFDSISGWLKECGVRSRVVVFVLKGMLRQKKLGRTLLILFTILLADVVVQAP</sequence>
<dbReference type="EMBL" id="BDGG01000003">
    <property type="protein sequence ID" value="GAU96045.1"/>
    <property type="molecule type" value="Genomic_DNA"/>
</dbReference>
<organism evidence="8 9">
    <name type="scientific">Ramazzottius varieornatus</name>
    <name type="common">Water bear</name>
    <name type="synonym">Tardigrade</name>
    <dbReference type="NCBI Taxonomy" id="947166"/>
    <lineage>
        <taxon>Eukaryota</taxon>
        <taxon>Metazoa</taxon>
        <taxon>Ecdysozoa</taxon>
        <taxon>Tardigrada</taxon>
        <taxon>Eutardigrada</taxon>
        <taxon>Parachela</taxon>
        <taxon>Hypsibioidea</taxon>
        <taxon>Ramazzottiidae</taxon>
        <taxon>Ramazzottius</taxon>
    </lineage>
</organism>
<evidence type="ECO:0000256" key="1">
    <source>
        <dbReference type="ARBA" id="ARBA00004370"/>
    </source>
</evidence>
<dbReference type="InterPro" id="IPR001828">
    <property type="entry name" value="ANF_lig-bd_rcpt"/>
</dbReference>
<evidence type="ECO:0000256" key="5">
    <source>
        <dbReference type="SAM" id="MobiDB-lite"/>
    </source>
</evidence>
<protein>
    <recommendedName>
        <fullName evidence="7">Receptor ligand binding region domain-containing protein</fullName>
    </recommendedName>
</protein>
<dbReference type="STRING" id="947166.A0A1D1V5N7"/>
<keyword evidence="2" id="KW-0812">Transmembrane</keyword>
<gene>
    <name evidence="8" type="primary">RvY_07547-1</name>
    <name evidence="8" type="synonym">RvY_07547.1</name>
    <name evidence="8" type="ORF">RvY_07547</name>
</gene>
<dbReference type="GO" id="GO:0038023">
    <property type="term" value="F:signaling receptor activity"/>
    <property type="evidence" value="ECO:0007669"/>
    <property type="project" value="TreeGrafter"/>
</dbReference>
<keyword evidence="6" id="KW-0732">Signal</keyword>
<dbReference type="SUPFAM" id="SSF53822">
    <property type="entry name" value="Periplasmic binding protein-like I"/>
    <property type="match status" value="1"/>
</dbReference>
<dbReference type="PANTHER" id="PTHR44755:SF8">
    <property type="entry name" value="RECEPTOR LIGAND BINDING REGION DOMAIN-CONTAINING PROTEIN"/>
    <property type="match status" value="1"/>
</dbReference>
<dbReference type="PANTHER" id="PTHR44755">
    <property type="entry name" value="NATRIURETIC PEPTIDE RECEPTOR 3-RELATED"/>
    <property type="match status" value="1"/>
</dbReference>
<dbReference type="Gene3D" id="3.40.50.2300">
    <property type="match status" value="1"/>
</dbReference>
<feature type="signal peptide" evidence="6">
    <location>
        <begin position="1"/>
        <end position="23"/>
    </location>
</feature>
<evidence type="ECO:0000256" key="6">
    <source>
        <dbReference type="SAM" id="SignalP"/>
    </source>
</evidence>
<evidence type="ECO:0000313" key="9">
    <source>
        <dbReference type="Proteomes" id="UP000186922"/>
    </source>
</evidence>
<feature type="domain" description="Receptor ligand binding region" evidence="7">
    <location>
        <begin position="215"/>
        <end position="318"/>
    </location>
</feature>
<dbReference type="GO" id="GO:0007165">
    <property type="term" value="P:signal transduction"/>
    <property type="evidence" value="ECO:0007669"/>
    <property type="project" value="TreeGrafter"/>
</dbReference>
<dbReference type="Pfam" id="PF01094">
    <property type="entry name" value="ANF_receptor"/>
    <property type="match status" value="1"/>
</dbReference>
<comment type="subcellular location">
    <subcellularLocation>
        <location evidence="1">Membrane</location>
    </subcellularLocation>
</comment>
<dbReference type="InterPro" id="IPR028082">
    <property type="entry name" value="Peripla_BP_I"/>
</dbReference>
<proteinExistence type="predicted"/>
<evidence type="ECO:0000256" key="4">
    <source>
        <dbReference type="ARBA" id="ARBA00023136"/>
    </source>
</evidence>
<accession>A0A1D1V5N7</accession>
<keyword evidence="9" id="KW-1185">Reference proteome</keyword>
<feature type="chain" id="PRO_5008898080" description="Receptor ligand binding region domain-containing protein" evidence="6">
    <location>
        <begin position="24"/>
        <end position="383"/>
    </location>
</feature>
<dbReference type="AlphaFoldDB" id="A0A1D1V5N7"/>
<evidence type="ECO:0000259" key="7">
    <source>
        <dbReference type="Pfam" id="PF01094"/>
    </source>
</evidence>